<reference evidence="4" key="1">
    <citation type="journal article" date="2019" name="Int. J. Syst. Evol. Microbiol.">
        <title>The Global Catalogue of Microorganisms (GCM) 10K type strain sequencing project: providing services to taxonomists for standard genome sequencing and annotation.</title>
        <authorList>
            <consortium name="The Broad Institute Genomics Platform"/>
            <consortium name="The Broad Institute Genome Sequencing Center for Infectious Disease"/>
            <person name="Wu L."/>
            <person name="Ma J."/>
        </authorList>
    </citation>
    <scope>NUCLEOTIDE SEQUENCE [LARGE SCALE GENOMIC DNA]</scope>
    <source>
        <strain evidence="4">DT72</strain>
    </source>
</reference>
<comment type="caution">
    <text evidence="3">The sequence shown here is derived from an EMBL/GenBank/DDBJ whole genome shotgun (WGS) entry which is preliminary data.</text>
</comment>
<feature type="domain" description="AMP-dependent synthetase/ligase" evidence="1">
    <location>
        <begin position="21"/>
        <end position="403"/>
    </location>
</feature>
<dbReference type="SUPFAM" id="SSF56801">
    <property type="entry name" value="Acetyl-CoA synthetase-like"/>
    <property type="match status" value="1"/>
</dbReference>
<dbReference type="InterPro" id="IPR042099">
    <property type="entry name" value="ANL_N_sf"/>
</dbReference>
<dbReference type="Pfam" id="PF13193">
    <property type="entry name" value="AMP-binding_C"/>
    <property type="match status" value="1"/>
</dbReference>
<accession>A0ABW4P4V6</accession>
<dbReference type="Gene3D" id="3.30.300.30">
    <property type="match status" value="1"/>
</dbReference>
<proteinExistence type="predicted"/>
<dbReference type="InterPro" id="IPR020845">
    <property type="entry name" value="AMP-binding_CS"/>
</dbReference>
<dbReference type="InterPro" id="IPR000873">
    <property type="entry name" value="AMP-dep_synth/lig_dom"/>
</dbReference>
<evidence type="ECO:0000259" key="1">
    <source>
        <dbReference type="Pfam" id="PF00501"/>
    </source>
</evidence>
<dbReference type="InterPro" id="IPR050237">
    <property type="entry name" value="ATP-dep_AMP-bd_enzyme"/>
</dbReference>
<dbReference type="Gene3D" id="3.40.50.12780">
    <property type="entry name" value="N-terminal domain of ligase-like"/>
    <property type="match status" value="1"/>
</dbReference>
<feature type="domain" description="AMP-binding enzyme C-terminal" evidence="2">
    <location>
        <begin position="472"/>
        <end position="549"/>
    </location>
</feature>
<evidence type="ECO:0000313" key="3">
    <source>
        <dbReference type="EMBL" id="MFD1813557.1"/>
    </source>
</evidence>
<keyword evidence="4" id="KW-1185">Reference proteome</keyword>
<dbReference type="EMBL" id="JBHUFB010000012">
    <property type="protein sequence ID" value="MFD1813557.1"/>
    <property type="molecule type" value="Genomic_DNA"/>
</dbReference>
<dbReference type="Pfam" id="PF00501">
    <property type="entry name" value="AMP-binding"/>
    <property type="match status" value="1"/>
</dbReference>
<dbReference type="PANTHER" id="PTHR43767:SF1">
    <property type="entry name" value="NONRIBOSOMAL PEPTIDE SYNTHASE PES1 (EUROFUNG)-RELATED"/>
    <property type="match status" value="1"/>
</dbReference>
<sequence>MSDHPTPPNAAFTIPEVADAVAAVVPDRELVAVGDRHLSYSEVAERSRRLGAYLRSRGLGCHTERGELPPQEVGQDMLGIYAYNGNEYVEAMLGAFRARVAPFNVNYRYIENELLYLLEDAGATALVYNAAFAPALVTILPRLPKLTVLIQIADESGNALLDGAVDYEEAVATGGPESGLSSPEDHRALSPDDLYVLYTGGTTGMPKGVLWRQHDIYMSACGGKDFYTGTPVGSYEAIAERARSNPGLKVFVVPPLIHGAAQWAALTALATGQSLVFPPPTGHLDPESIVRTIEHERPAVVMVVGDATARPLLSVLERGDADTSSIAIVANGGAQLTPTIKQRLLDLLPNAIVMDGAGSSETGAQMMHVSTAGSVTSGVFNPSSYTCVLSENLDAVCEPGHDGIGWLAQRGFVPLGYKGDEKKTAATFPVIDGVRYALPGDRARHLEDGSLQLLGRDSVTINSGGEKIFVEEVESAIASHPAVVDVIVVGRPSERWGEEVVAIVVLADGTEHRVDEATIIAHAADSVARYKLPKSVLFRPHIVRSPVGKADYRWAREQAAAATQPAASPA</sequence>
<name>A0ABW4P4V6_9NOCA</name>
<dbReference type="InterPro" id="IPR025110">
    <property type="entry name" value="AMP-bd_C"/>
</dbReference>
<evidence type="ECO:0000259" key="2">
    <source>
        <dbReference type="Pfam" id="PF13193"/>
    </source>
</evidence>
<dbReference type="Proteomes" id="UP001597286">
    <property type="component" value="Unassembled WGS sequence"/>
</dbReference>
<dbReference type="NCBIfam" id="NF005863">
    <property type="entry name" value="PRK07798.1"/>
    <property type="match status" value="1"/>
</dbReference>
<dbReference type="InterPro" id="IPR045851">
    <property type="entry name" value="AMP-bd_C_sf"/>
</dbReference>
<dbReference type="PANTHER" id="PTHR43767">
    <property type="entry name" value="LONG-CHAIN-FATTY-ACID--COA LIGASE"/>
    <property type="match status" value="1"/>
</dbReference>
<organism evidence="3 4">
    <name type="scientific">Rhodococcus gannanensis</name>
    <dbReference type="NCBI Taxonomy" id="1960308"/>
    <lineage>
        <taxon>Bacteria</taxon>
        <taxon>Bacillati</taxon>
        <taxon>Actinomycetota</taxon>
        <taxon>Actinomycetes</taxon>
        <taxon>Mycobacteriales</taxon>
        <taxon>Nocardiaceae</taxon>
        <taxon>Rhodococcus</taxon>
    </lineage>
</organism>
<protein>
    <submittedName>
        <fullName evidence="3">Acyl-CoA synthetase</fullName>
    </submittedName>
</protein>
<dbReference type="PROSITE" id="PS00455">
    <property type="entry name" value="AMP_BINDING"/>
    <property type="match status" value="1"/>
</dbReference>
<evidence type="ECO:0000313" key="4">
    <source>
        <dbReference type="Proteomes" id="UP001597286"/>
    </source>
</evidence>
<gene>
    <name evidence="3" type="ORF">ACFSJG_15155</name>
</gene>
<dbReference type="RefSeq" id="WP_378486066.1">
    <property type="nucleotide sequence ID" value="NZ_JBHUFB010000012.1"/>
</dbReference>